<feature type="transmembrane region" description="Helical" evidence="2">
    <location>
        <begin position="98"/>
        <end position="118"/>
    </location>
</feature>
<feature type="region of interest" description="Disordered" evidence="1">
    <location>
        <begin position="1"/>
        <end position="24"/>
    </location>
</feature>
<dbReference type="EMBL" id="BMMS01000018">
    <property type="protein sequence ID" value="GGO92606.1"/>
    <property type="molecule type" value="Genomic_DNA"/>
</dbReference>
<feature type="transmembrane region" description="Helical" evidence="2">
    <location>
        <begin position="125"/>
        <end position="145"/>
    </location>
</feature>
<accession>A0A918DZ27</accession>
<gene>
    <name evidence="3" type="ORF">GCM10012280_43190</name>
</gene>
<evidence type="ECO:0000313" key="4">
    <source>
        <dbReference type="Proteomes" id="UP000641932"/>
    </source>
</evidence>
<feature type="transmembrane region" description="Helical" evidence="2">
    <location>
        <begin position="47"/>
        <end position="68"/>
    </location>
</feature>
<proteinExistence type="predicted"/>
<keyword evidence="2" id="KW-0472">Membrane</keyword>
<dbReference type="AlphaFoldDB" id="A0A918DZ27"/>
<evidence type="ECO:0000313" key="3">
    <source>
        <dbReference type="EMBL" id="GGO92606.1"/>
    </source>
</evidence>
<evidence type="ECO:0000256" key="1">
    <source>
        <dbReference type="SAM" id="MobiDB-lite"/>
    </source>
</evidence>
<keyword evidence="2" id="KW-1133">Transmembrane helix</keyword>
<keyword evidence="2" id="KW-0812">Transmembrane</keyword>
<feature type="transmembrane region" description="Helical" evidence="2">
    <location>
        <begin position="165"/>
        <end position="184"/>
    </location>
</feature>
<feature type="compositionally biased region" description="Low complexity" evidence="1">
    <location>
        <begin position="7"/>
        <end position="24"/>
    </location>
</feature>
<protein>
    <recommendedName>
        <fullName evidence="5">DUF3995 domain-containing protein</fullName>
    </recommendedName>
</protein>
<keyword evidence="4" id="KW-1185">Reference proteome</keyword>
<dbReference type="RefSeq" id="WP_189133403.1">
    <property type="nucleotide sequence ID" value="NZ_BMMS01000018.1"/>
</dbReference>
<name>A0A918DZ27_9ACTN</name>
<evidence type="ECO:0008006" key="5">
    <source>
        <dbReference type="Google" id="ProtNLM"/>
    </source>
</evidence>
<reference evidence="3" key="2">
    <citation type="submission" date="2020-09" db="EMBL/GenBank/DDBJ databases">
        <authorList>
            <person name="Sun Q."/>
            <person name="Zhou Y."/>
        </authorList>
    </citation>
    <scope>NUCLEOTIDE SEQUENCE</scope>
    <source>
        <strain evidence="3">CGMCC 4.7201</strain>
    </source>
</reference>
<dbReference type="InterPro" id="IPR025058">
    <property type="entry name" value="DUF3995"/>
</dbReference>
<comment type="caution">
    <text evidence="3">The sequence shown here is derived from an EMBL/GenBank/DDBJ whole genome shotgun (WGS) entry which is preliminary data.</text>
</comment>
<dbReference type="Pfam" id="PF13160">
    <property type="entry name" value="DUF3995"/>
    <property type="match status" value="1"/>
</dbReference>
<dbReference type="Proteomes" id="UP000641932">
    <property type="component" value="Unassembled WGS sequence"/>
</dbReference>
<reference evidence="3" key="1">
    <citation type="journal article" date="2014" name="Int. J. Syst. Evol. Microbiol.">
        <title>Complete genome sequence of Corynebacterium casei LMG S-19264T (=DSM 44701T), isolated from a smear-ripened cheese.</title>
        <authorList>
            <consortium name="US DOE Joint Genome Institute (JGI-PGF)"/>
            <person name="Walter F."/>
            <person name="Albersmeier A."/>
            <person name="Kalinowski J."/>
            <person name="Ruckert C."/>
        </authorList>
    </citation>
    <scope>NUCLEOTIDE SEQUENCE</scope>
    <source>
        <strain evidence="3">CGMCC 4.7201</strain>
    </source>
</reference>
<organism evidence="3 4">
    <name type="scientific">Wenjunlia tyrosinilytica</name>
    <dbReference type="NCBI Taxonomy" id="1544741"/>
    <lineage>
        <taxon>Bacteria</taxon>
        <taxon>Bacillati</taxon>
        <taxon>Actinomycetota</taxon>
        <taxon>Actinomycetes</taxon>
        <taxon>Kitasatosporales</taxon>
        <taxon>Streptomycetaceae</taxon>
        <taxon>Wenjunlia</taxon>
    </lineage>
</organism>
<sequence length="204" mass="20595">MNASQNTTAGAATAGAATTGTAATDAATTRTAVTGITGTGTDGTTRAAAWTSAAVLGAIGVLHAVWAFTPWPLDSAAQFADTVVGVGEDELPTPPMDFAVAGLLVAASGLVLGAAGATRRYGPSWVYSAGTWTVAGVLGVRGLGGLVTSGFELGRGTDSFRHWDLVLYSPLCVALGALTAHVALRTRRWTPGRGLRVGRLRSRA</sequence>
<evidence type="ECO:0000256" key="2">
    <source>
        <dbReference type="SAM" id="Phobius"/>
    </source>
</evidence>